<dbReference type="InterPro" id="IPR000415">
    <property type="entry name" value="Nitroreductase-like"/>
</dbReference>
<evidence type="ECO:0000256" key="2">
    <source>
        <dbReference type="ARBA" id="ARBA00022857"/>
    </source>
</evidence>
<dbReference type="GO" id="GO:0016491">
    <property type="term" value="F:oxidoreductase activity"/>
    <property type="evidence" value="ECO:0007669"/>
    <property type="project" value="UniProtKB-KW"/>
</dbReference>
<feature type="domain" description="Nitroreductase" evidence="5">
    <location>
        <begin position="8"/>
        <end position="173"/>
    </location>
</feature>
<evidence type="ECO:0000313" key="7">
    <source>
        <dbReference type="Proteomes" id="UP000319499"/>
    </source>
</evidence>
<keyword evidence="2" id="KW-0521">NADP</keyword>
<sequence length="199" mass="23192">MNFLELARNRYTTKQYDTTKKVSDEDIEKLKEILQLGPSSINSQPWKFTIVSNEELKKKFAKSSFINESRVNQASHLVIFSCIDNLSVFEESMKDYLDEGSINYYNQMIKTKPETTIKEWLHNQVYISLGYFLSACAAMGIDSTPMEGIVKEEYDELLKIKDYTTMFAVAIGYRHPEDKNQPNITPKSRKDQEQIIEFR</sequence>
<reference evidence="6 7" key="1">
    <citation type="submission" date="2019-02" db="EMBL/GenBank/DDBJ databases">
        <title>Apibacter muscae sp. nov.: a novel member of the house fly microbiota.</title>
        <authorList>
            <person name="Park R."/>
        </authorList>
    </citation>
    <scope>NUCLEOTIDE SEQUENCE [LARGE SCALE GENOMIC DNA]</scope>
    <source>
        <strain evidence="6 7">AL1</strain>
    </source>
</reference>
<evidence type="ECO:0000259" key="5">
    <source>
        <dbReference type="Pfam" id="PF00881"/>
    </source>
</evidence>
<name>A0A563D7R7_9FLAO</name>
<feature type="region of interest" description="Disordered" evidence="4">
    <location>
        <begin position="178"/>
        <end position="199"/>
    </location>
</feature>
<dbReference type="SUPFAM" id="SSF55469">
    <property type="entry name" value="FMN-dependent nitroreductase-like"/>
    <property type="match status" value="1"/>
</dbReference>
<dbReference type="PANTHER" id="PTHR43673">
    <property type="entry name" value="NAD(P)H NITROREDUCTASE YDGI-RELATED"/>
    <property type="match status" value="1"/>
</dbReference>
<feature type="compositionally biased region" description="Basic and acidic residues" evidence="4">
    <location>
        <begin position="188"/>
        <end position="199"/>
    </location>
</feature>
<evidence type="ECO:0000256" key="3">
    <source>
        <dbReference type="ARBA" id="ARBA00023002"/>
    </source>
</evidence>
<comment type="caution">
    <text evidence="6">The sequence shown here is derived from an EMBL/GenBank/DDBJ whole genome shotgun (WGS) entry which is preliminary data.</text>
</comment>
<protein>
    <submittedName>
        <fullName evidence="6">NAD(P)H-dependent oxidoreductase</fullName>
    </submittedName>
</protein>
<dbReference type="InterPro" id="IPR029479">
    <property type="entry name" value="Nitroreductase"/>
</dbReference>
<dbReference type="Pfam" id="PF00881">
    <property type="entry name" value="Nitroreductase"/>
    <property type="match status" value="1"/>
</dbReference>
<proteinExistence type="inferred from homology"/>
<dbReference type="Proteomes" id="UP000319499">
    <property type="component" value="Unassembled WGS sequence"/>
</dbReference>
<evidence type="ECO:0000256" key="4">
    <source>
        <dbReference type="SAM" id="MobiDB-lite"/>
    </source>
</evidence>
<dbReference type="Gene3D" id="3.40.109.10">
    <property type="entry name" value="NADH Oxidase"/>
    <property type="match status" value="1"/>
</dbReference>
<comment type="similarity">
    <text evidence="1">Belongs to the nitroreductase family.</text>
</comment>
<organism evidence="6 7">
    <name type="scientific">Apibacter muscae</name>
    <dbReference type="NCBI Taxonomy" id="2509004"/>
    <lineage>
        <taxon>Bacteria</taxon>
        <taxon>Pseudomonadati</taxon>
        <taxon>Bacteroidota</taxon>
        <taxon>Flavobacteriia</taxon>
        <taxon>Flavobacteriales</taxon>
        <taxon>Weeksellaceae</taxon>
        <taxon>Apibacter</taxon>
    </lineage>
</organism>
<dbReference type="OrthoDB" id="9809288at2"/>
<dbReference type="PANTHER" id="PTHR43673:SF10">
    <property type="entry name" value="NADH DEHYDROGENASE_NAD(P)H NITROREDUCTASE XCC3605-RELATED"/>
    <property type="match status" value="1"/>
</dbReference>
<dbReference type="AlphaFoldDB" id="A0A563D7R7"/>
<evidence type="ECO:0000256" key="1">
    <source>
        <dbReference type="ARBA" id="ARBA00007118"/>
    </source>
</evidence>
<accession>A0A563D7R7</accession>
<dbReference type="RefSeq" id="WP_146293584.1">
    <property type="nucleotide sequence ID" value="NZ_SELH01000026.1"/>
</dbReference>
<keyword evidence="7" id="KW-1185">Reference proteome</keyword>
<keyword evidence="3" id="KW-0560">Oxidoreductase</keyword>
<evidence type="ECO:0000313" key="6">
    <source>
        <dbReference type="EMBL" id="TWP26230.1"/>
    </source>
</evidence>
<dbReference type="InterPro" id="IPR033878">
    <property type="entry name" value="NfsB-like"/>
</dbReference>
<gene>
    <name evidence="6" type="ORF">ETU09_11065</name>
</gene>
<dbReference type="EMBL" id="SELH01000026">
    <property type="protein sequence ID" value="TWP26230.1"/>
    <property type="molecule type" value="Genomic_DNA"/>
</dbReference>
<dbReference type="CDD" id="cd02149">
    <property type="entry name" value="NfsB-like"/>
    <property type="match status" value="1"/>
</dbReference>